<dbReference type="Pfam" id="PF17389">
    <property type="entry name" value="Bac_rhamnosid6H"/>
    <property type="match status" value="1"/>
</dbReference>
<accession>A0A816HW69</accession>
<evidence type="ECO:0000256" key="2">
    <source>
        <dbReference type="ARBA" id="ARBA00012652"/>
    </source>
</evidence>
<dbReference type="PANTHER" id="PTHR33307">
    <property type="entry name" value="ALPHA-RHAMNOSIDASE (EUROFUNG)"/>
    <property type="match status" value="1"/>
</dbReference>
<comment type="caution">
    <text evidence="4">The sequence shown here is derived from an EMBL/GenBank/DDBJ whole genome shotgun (WGS) entry which is preliminary data.</text>
</comment>
<dbReference type="Gene3D" id="1.50.10.10">
    <property type="match status" value="1"/>
</dbReference>
<dbReference type="GO" id="GO:0030596">
    <property type="term" value="F:alpha-L-rhamnosidase activity"/>
    <property type="evidence" value="ECO:0007669"/>
    <property type="project" value="UniProtKB-EC"/>
</dbReference>
<gene>
    <name evidence="4" type="ORF">XAT740_LOCUS64214</name>
</gene>
<dbReference type="AlphaFoldDB" id="A0A816HW69"/>
<dbReference type="Proteomes" id="UP000663828">
    <property type="component" value="Unassembled WGS sequence"/>
</dbReference>
<proteinExistence type="predicted"/>
<dbReference type="InterPro" id="IPR016007">
    <property type="entry name" value="Alpha_rhamnosid"/>
</dbReference>
<protein>
    <recommendedName>
        <fullName evidence="2">alpha-L-rhamnosidase</fullName>
        <ecNumber evidence="2">3.2.1.40</ecNumber>
    </recommendedName>
</protein>
<evidence type="ECO:0000313" key="4">
    <source>
        <dbReference type="EMBL" id="CAF1691488.1"/>
    </source>
</evidence>
<dbReference type="SUPFAM" id="SSF48208">
    <property type="entry name" value="Six-hairpin glycosidases"/>
    <property type="match status" value="1"/>
</dbReference>
<keyword evidence="5" id="KW-1185">Reference proteome</keyword>
<dbReference type="InterPro" id="IPR035396">
    <property type="entry name" value="Bac_rhamnosid6H"/>
</dbReference>
<evidence type="ECO:0000259" key="3">
    <source>
        <dbReference type="Pfam" id="PF17389"/>
    </source>
</evidence>
<sequence length="120" mass="13492">MSQILGYSDDTETYTTLYRHLAEEFHRVFFKSSDGYYTDGMQAAQILALALPNVVPMNARDHVLQHLVQDIQAKGNHVTTGIVSTAQLYPLLSDNGHHDLAVQLITTITYPSYGYMFNNP</sequence>
<dbReference type="InterPro" id="IPR008928">
    <property type="entry name" value="6-hairpin_glycosidase_sf"/>
</dbReference>
<organism evidence="4 5">
    <name type="scientific">Adineta ricciae</name>
    <name type="common">Rotifer</name>
    <dbReference type="NCBI Taxonomy" id="249248"/>
    <lineage>
        <taxon>Eukaryota</taxon>
        <taxon>Metazoa</taxon>
        <taxon>Spiralia</taxon>
        <taxon>Gnathifera</taxon>
        <taxon>Rotifera</taxon>
        <taxon>Eurotatoria</taxon>
        <taxon>Bdelloidea</taxon>
        <taxon>Adinetida</taxon>
        <taxon>Adinetidae</taxon>
        <taxon>Adineta</taxon>
    </lineage>
</organism>
<evidence type="ECO:0000313" key="5">
    <source>
        <dbReference type="Proteomes" id="UP000663828"/>
    </source>
</evidence>
<evidence type="ECO:0000256" key="1">
    <source>
        <dbReference type="ARBA" id="ARBA00001445"/>
    </source>
</evidence>
<name>A0A816HW69_ADIRI</name>
<dbReference type="InterPro" id="IPR012341">
    <property type="entry name" value="6hp_glycosidase-like_sf"/>
</dbReference>
<dbReference type="GO" id="GO:0005975">
    <property type="term" value="P:carbohydrate metabolic process"/>
    <property type="evidence" value="ECO:0007669"/>
    <property type="project" value="InterPro"/>
</dbReference>
<reference evidence="4" key="1">
    <citation type="submission" date="2021-02" db="EMBL/GenBank/DDBJ databases">
        <authorList>
            <person name="Nowell W R."/>
        </authorList>
    </citation>
    <scope>NUCLEOTIDE SEQUENCE</scope>
</reference>
<dbReference type="PANTHER" id="PTHR33307:SF6">
    <property type="entry name" value="ALPHA-RHAMNOSIDASE (EUROFUNG)-RELATED"/>
    <property type="match status" value="1"/>
</dbReference>
<feature type="non-terminal residue" evidence="4">
    <location>
        <position position="120"/>
    </location>
</feature>
<comment type="catalytic activity">
    <reaction evidence="1">
        <text>Hydrolysis of terminal non-reducing alpha-L-rhamnose residues in alpha-L-rhamnosides.</text>
        <dbReference type="EC" id="3.2.1.40"/>
    </reaction>
</comment>
<dbReference type="EC" id="3.2.1.40" evidence="2"/>
<feature type="domain" description="Alpha-L-rhamnosidase six-hairpin glycosidase" evidence="3">
    <location>
        <begin position="1"/>
        <end position="119"/>
    </location>
</feature>
<dbReference type="EMBL" id="CAJNOR010021676">
    <property type="protein sequence ID" value="CAF1691488.1"/>
    <property type="molecule type" value="Genomic_DNA"/>
</dbReference>